<comment type="caution">
    <text evidence="5">The sequence shown here is derived from an EMBL/GenBank/DDBJ whole genome shotgun (WGS) entry which is preliminary data.</text>
</comment>
<dbReference type="Gene3D" id="3.30.70.330">
    <property type="match status" value="2"/>
</dbReference>
<evidence type="ECO:0000259" key="4">
    <source>
        <dbReference type="PROSITE" id="PS50102"/>
    </source>
</evidence>
<evidence type="ECO:0000313" key="5">
    <source>
        <dbReference type="EMBL" id="KAF3422838.1"/>
    </source>
</evidence>
<dbReference type="EMBL" id="WNWW01000640">
    <property type="protein sequence ID" value="KAF3422838.1"/>
    <property type="molecule type" value="Genomic_DNA"/>
</dbReference>
<evidence type="ECO:0000256" key="1">
    <source>
        <dbReference type="ARBA" id="ARBA00022884"/>
    </source>
</evidence>
<gene>
    <name evidence="5" type="ORF">E2986_12084</name>
</gene>
<dbReference type="GO" id="GO:0003723">
    <property type="term" value="F:RNA binding"/>
    <property type="evidence" value="ECO:0007669"/>
    <property type="project" value="UniProtKB-UniRule"/>
</dbReference>
<keyword evidence="6" id="KW-1185">Reference proteome</keyword>
<keyword evidence="1 2" id="KW-0694">RNA-binding</keyword>
<feature type="compositionally biased region" description="Polar residues" evidence="3">
    <location>
        <begin position="313"/>
        <end position="326"/>
    </location>
</feature>
<dbReference type="SUPFAM" id="SSF54928">
    <property type="entry name" value="RNA-binding domain, RBD"/>
    <property type="match status" value="1"/>
</dbReference>
<dbReference type="InterPro" id="IPR035979">
    <property type="entry name" value="RBD_domain_sf"/>
</dbReference>
<evidence type="ECO:0000256" key="3">
    <source>
        <dbReference type="SAM" id="MobiDB-lite"/>
    </source>
</evidence>
<dbReference type="CDD" id="cd12249">
    <property type="entry name" value="RRM1_hnRNPR_like"/>
    <property type="match status" value="1"/>
</dbReference>
<name>A0A833SA82_9HYME</name>
<evidence type="ECO:0000256" key="2">
    <source>
        <dbReference type="PROSITE-ProRule" id="PRU00176"/>
    </source>
</evidence>
<dbReference type="SMART" id="SM00360">
    <property type="entry name" value="RRM"/>
    <property type="match status" value="2"/>
</dbReference>
<organism evidence="5 6">
    <name type="scientific">Frieseomelitta varia</name>
    <dbReference type="NCBI Taxonomy" id="561572"/>
    <lineage>
        <taxon>Eukaryota</taxon>
        <taxon>Metazoa</taxon>
        <taxon>Ecdysozoa</taxon>
        <taxon>Arthropoda</taxon>
        <taxon>Hexapoda</taxon>
        <taxon>Insecta</taxon>
        <taxon>Pterygota</taxon>
        <taxon>Neoptera</taxon>
        <taxon>Endopterygota</taxon>
        <taxon>Hymenoptera</taxon>
        <taxon>Apocrita</taxon>
        <taxon>Aculeata</taxon>
        <taxon>Apoidea</taxon>
        <taxon>Anthophila</taxon>
        <taxon>Apidae</taxon>
        <taxon>Frieseomelitta</taxon>
    </lineage>
</organism>
<dbReference type="Proteomes" id="UP000655588">
    <property type="component" value="Unassembled WGS sequence"/>
</dbReference>
<feature type="compositionally biased region" description="Basic and acidic residues" evidence="3">
    <location>
        <begin position="302"/>
        <end position="312"/>
    </location>
</feature>
<evidence type="ECO:0000313" key="6">
    <source>
        <dbReference type="Proteomes" id="UP000655588"/>
    </source>
</evidence>
<reference evidence="5" key="1">
    <citation type="submission" date="2019-11" db="EMBL/GenBank/DDBJ databases">
        <title>The nuclear and mitochondrial genomes of Frieseomelitta varia - a highly eusocial stingless bee (Meliponini) with a permanently sterile worker caste.</title>
        <authorList>
            <person name="Freitas F.C.P."/>
            <person name="Lourenco A.P."/>
            <person name="Nunes F.M.F."/>
            <person name="Paschoal A.R."/>
            <person name="Abreu F.C.P."/>
            <person name="Barbin F.O."/>
            <person name="Bataglia L."/>
            <person name="Cardoso-Junior C.A.M."/>
            <person name="Cervoni M.S."/>
            <person name="Silva S.R."/>
            <person name="Dalarmi F."/>
            <person name="Del Lama M.A."/>
            <person name="Depintor T.S."/>
            <person name="Ferreira K.M."/>
            <person name="Goria P.S."/>
            <person name="Jaskot M.C."/>
            <person name="Lago D.C."/>
            <person name="Luna-Lucena D."/>
            <person name="Moda L.M."/>
            <person name="Nascimento L."/>
            <person name="Pedrino M."/>
            <person name="Rabico F.O."/>
            <person name="Sanches F.C."/>
            <person name="Santos D.E."/>
            <person name="Santos C.G."/>
            <person name="Vieira J."/>
            <person name="Lopes T.F."/>
            <person name="Barchuk A.R."/>
            <person name="Hartfelder K."/>
            <person name="Simoes Z.L.P."/>
            <person name="Bitondi M.M.G."/>
            <person name="Pinheiro D.G."/>
        </authorList>
    </citation>
    <scope>NUCLEOTIDE SEQUENCE</scope>
    <source>
        <strain evidence="5">USP_RPSP 00005682</strain>
        <tissue evidence="5">Whole individual</tissue>
    </source>
</reference>
<feature type="domain" description="RRM" evidence="4">
    <location>
        <begin position="109"/>
        <end position="187"/>
    </location>
</feature>
<dbReference type="InterPro" id="IPR012677">
    <property type="entry name" value="Nucleotide-bd_a/b_plait_sf"/>
</dbReference>
<dbReference type="PROSITE" id="PS50102">
    <property type="entry name" value="RRM"/>
    <property type="match status" value="1"/>
</dbReference>
<protein>
    <recommendedName>
        <fullName evidence="4">RRM domain-containing protein</fullName>
    </recommendedName>
</protein>
<dbReference type="Pfam" id="PF00076">
    <property type="entry name" value="RRM_1"/>
    <property type="match status" value="1"/>
</dbReference>
<proteinExistence type="predicted"/>
<dbReference type="PANTHER" id="PTHR21245">
    <property type="entry name" value="HETEROGENEOUS NUCLEAR RIBONUCLEOPROTEIN"/>
    <property type="match status" value="1"/>
</dbReference>
<sequence length="726" mass="83512">MESVSTIPQSNESLNSVNAEDNIEQQLEKNKRNINNDHFQTNQASTRRFVAQSRTANKARDLRREEQMETDLKLLKFLTDNQLTLTQVNGQRKLGPPPGWTGPPPGPKCEIFVGSIPRNYYEPDIVHIFSSVGTIYELRLMMEFSGTNRGYCFIMYTTEEEAARAVKELHHYEIYPGKRLGVVPSVNNCRLCINRLPRNLDSKSIVKRIYEMTDDVDKVAVYRNSNGCLYYVLVSYKTHRSAAMARKILVPESMSLFKNCEVNIEWANANMTPFNVYEESGTCDEEGNVEITKTFIEQIRDKKVAGRSDKRSNAANNQRTQRSTEPPIQKGRPIKAASFDSSRGLDSPTDQYTVEKCQSRSSVCSNCLLVERVRKKCKTKADLGQTSDVNENLRYSLDHFASQDKLFKNCAQQDESRMIVPATGPYLSYLYRGKRSRNPKWNGLQRRSNETLGSIQNFSRNVPCDLVNNCRADCSCHRQGSFNSPRLSLNDFQSVNGWDLPGSFVENFSRGLNITTENDTKNCVNQEQTIYNSEHVPVENSVRQLSNNFLHPHPWNEANRQLANCYQYNGCCQNFAISAAEQNNRMDYVQYPSQNLMYNLQNVRELPAFLDEPSRGYFPQQFSSNDVKPTAIGSFPPEFLPTENYYREQPASVSVIPNRTAYDYKYLNHHQMISNSLQRNYDSLLSTTLNFDERFAYENRMNPINPMKDTTFAEHKLQFEEKFRKL</sequence>
<dbReference type="InterPro" id="IPR000504">
    <property type="entry name" value="RRM_dom"/>
</dbReference>
<dbReference type="AlphaFoldDB" id="A0A833SA82"/>
<feature type="region of interest" description="Disordered" evidence="3">
    <location>
        <begin position="302"/>
        <end position="347"/>
    </location>
</feature>
<accession>A0A833SA82</accession>